<feature type="compositionally biased region" description="Gly residues" evidence="4">
    <location>
        <begin position="169"/>
        <end position="182"/>
    </location>
</feature>
<evidence type="ECO:0000259" key="5">
    <source>
        <dbReference type="PROSITE" id="PS50067"/>
    </source>
</evidence>
<sequence>MNNLKVRKLWSRSSSGARGARTSVSASPTVVAWAQPKGPTHPTVATQSLLPDLKHEAVHPPSVTIRRLSRRASFLNSPLLQETNASFRSFLSASLHPDQETQTPSSPEICRNSRLPPSNFFDSVCWFEPFAGIRPGFSRKARPSWFLGSLEELLQGGSCPSRRRRHGRGGPGPGHGGAGAGPGAHNHHHGLKEKLRALTLDYEEHKKRVAASQGGAAARQHRHSVRCLKAEEVANDENSAEADGEGANRRHHDAFAAVLRENVAPPQAQAPSKNNHVVPFVRPKEPQEKENVVLRPGNVMSCPIKKTVVVLPAASMLPAPAARKLSLGGAVGGKVKAVGEAVAGNAEAAESRIRVFVRLRPMSRKEKEAKSKSCVKIVNNKDVYLTEFASENDYLRLKRVRGRHFCFDSAFPDSTTQADVYSTS</sequence>
<dbReference type="GO" id="GO:0005524">
    <property type="term" value="F:ATP binding"/>
    <property type="evidence" value="ECO:0007669"/>
    <property type="project" value="InterPro"/>
</dbReference>
<dbReference type="GO" id="GO:0007018">
    <property type="term" value="P:microtubule-based movement"/>
    <property type="evidence" value="ECO:0007669"/>
    <property type="project" value="InterPro"/>
</dbReference>
<dbReference type="SUPFAM" id="SSF52540">
    <property type="entry name" value="P-loop containing nucleoside triphosphate hydrolases"/>
    <property type="match status" value="1"/>
</dbReference>
<feature type="region of interest" description="Disordered" evidence="4">
    <location>
        <begin position="1"/>
        <end position="26"/>
    </location>
</feature>
<gene>
    <name evidence="6" type="primary">gb05606</name>
    <name evidence="6" type="ORF">PR202_gb05606</name>
</gene>
<comment type="similarity">
    <text evidence="3">Belongs to the TRAFAC class myosin-kinesin ATPase superfamily. Kinesin family.</text>
</comment>
<dbReference type="InterPro" id="IPR001752">
    <property type="entry name" value="Kinesin_motor_dom"/>
</dbReference>
<comment type="caution">
    <text evidence="3">Lacks conserved residue(s) required for the propagation of feature annotation.</text>
</comment>
<feature type="compositionally biased region" description="Low complexity" evidence="4">
    <location>
        <begin position="11"/>
        <end position="26"/>
    </location>
</feature>
<comment type="caution">
    <text evidence="6">The sequence shown here is derived from an EMBL/GenBank/DDBJ whole genome shotgun (WGS) entry which is preliminary data.</text>
</comment>
<dbReference type="GO" id="GO:0008017">
    <property type="term" value="F:microtubule binding"/>
    <property type="evidence" value="ECO:0007669"/>
    <property type="project" value="InterPro"/>
</dbReference>
<dbReference type="EMBL" id="BQKI01000073">
    <property type="protein sequence ID" value="GJN18443.1"/>
    <property type="molecule type" value="Genomic_DNA"/>
</dbReference>
<dbReference type="PROSITE" id="PS50067">
    <property type="entry name" value="KINESIN_MOTOR_2"/>
    <property type="match status" value="1"/>
</dbReference>
<dbReference type="InterPro" id="IPR036961">
    <property type="entry name" value="Kinesin_motor_dom_sf"/>
</dbReference>
<keyword evidence="7" id="KW-1185">Reference proteome</keyword>
<protein>
    <recommendedName>
        <fullName evidence="5">Kinesin motor domain-containing protein</fullName>
    </recommendedName>
</protein>
<dbReference type="AlphaFoldDB" id="A0AAV5E7Q8"/>
<organism evidence="6 7">
    <name type="scientific">Eleusine coracana subsp. coracana</name>
    <dbReference type="NCBI Taxonomy" id="191504"/>
    <lineage>
        <taxon>Eukaryota</taxon>
        <taxon>Viridiplantae</taxon>
        <taxon>Streptophyta</taxon>
        <taxon>Embryophyta</taxon>
        <taxon>Tracheophyta</taxon>
        <taxon>Spermatophyta</taxon>
        <taxon>Magnoliopsida</taxon>
        <taxon>Liliopsida</taxon>
        <taxon>Poales</taxon>
        <taxon>Poaceae</taxon>
        <taxon>PACMAD clade</taxon>
        <taxon>Chloridoideae</taxon>
        <taxon>Cynodonteae</taxon>
        <taxon>Eleusininae</taxon>
        <taxon>Eleusine</taxon>
    </lineage>
</organism>
<evidence type="ECO:0000256" key="4">
    <source>
        <dbReference type="SAM" id="MobiDB-lite"/>
    </source>
</evidence>
<evidence type="ECO:0000256" key="3">
    <source>
        <dbReference type="PROSITE-ProRule" id="PRU00283"/>
    </source>
</evidence>
<keyword evidence="1" id="KW-0493">Microtubule</keyword>
<dbReference type="InterPro" id="IPR027417">
    <property type="entry name" value="P-loop_NTPase"/>
</dbReference>
<feature type="domain" description="Kinesin motor" evidence="5">
    <location>
        <begin position="352"/>
        <end position="424"/>
    </location>
</feature>
<feature type="region of interest" description="Disordered" evidence="4">
    <location>
        <begin position="157"/>
        <end position="189"/>
    </location>
</feature>
<dbReference type="Proteomes" id="UP001054889">
    <property type="component" value="Unassembled WGS sequence"/>
</dbReference>
<name>A0AAV5E7Q8_ELECO</name>
<evidence type="ECO:0000313" key="6">
    <source>
        <dbReference type="EMBL" id="GJN18443.1"/>
    </source>
</evidence>
<proteinExistence type="inferred from homology"/>
<reference evidence="6" key="1">
    <citation type="journal article" date="2018" name="DNA Res.">
        <title>Multiple hybrid de novo genome assembly of finger millet, an orphan allotetraploid crop.</title>
        <authorList>
            <person name="Hatakeyama M."/>
            <person name="Aluri S."/>
            <person name="Balachadran M.T."/>
            <person name="Sivarajan S.R."/>
            <person name="Patrignani A."/>
            <person name="Gruter S."/>
            <person name="Poveda L."/>
            <person name="Shimizu-Inatsugi R."/>
            <person name="Baeten J."/>
            <person name="Francoijs K.J."/>
            <person name="Nataraja K.N."/>
            <person name="Reddy Y.A.N."/>
            <person name="Phadnis S."/>
            <person name="Ravikumar R.L."/>
            <person name="Schlapbach R."/>
            <person name="Sreeman S.M."/>
            <person name="Shimizu K.K."/>
        </authorList>
    </citation>
    <scope>NUCLEOTIDE SEQUENCE</scope>
</reference>
<accession>A0AAV5E7Q8</accession>
<evidence type="ECO:0000256" key="1">
    <source>
        <dbReference type="ARBA" id="ARBA00022701"/>
    </source>
</evidence>
<evidence type="ECO:0000256" key="2">
    <source>
        <dbReference type="ARBA" id="ARBA00023175"/>
    </source>
</evidence>
<dbReference type="GO" id="GO:0003777">
    <property type="term" value="F:microtubule motor activity"/>
    <property type="evidence" value="ECO:0007669"/>
    <property type="project" value="InterPro"/>
</dbReference>
<reference evidence="6" key="2">
    <citation type="submission" date="2021-12" db="EMBL/GenBank/DDBJ databases">
        <title>Resequencing data analysis of finger millet.</title>
        <authorList>
            <person name="Hatakeyama M."/>
            <person name="Aluri S."/>
            <person name="Balachadran M.T."/>
            <person name="Sivarajan S.R."/>
            <person name="Poveda L."/>
            <person name="Shimizu-Inatsugi R."/>
            <person name="Schlapbach R."/>
            <person name="Sreeman S.M."/>
            <person name="Shimizu K.K."/>
        </authorList>
    </citation>
    <scope>NUCLEOTIDE SEQUENCE</scope>
</reference>
<evidence type="ECO:0000313" key="7">
    <source>
        <dbReference type="Proteomes" id="UP001054889"/>
    </source>
</evidence>
<dbReference type="GO" id="GO:0005874">
    <property type="term" value="C:microtubule"/>
    <property type="evidence" value="ECO:0007669"/>
    <property type="project" value="UniProtKB-KW"/>
</dbReference>
<dbReference type="Gene3D" id="3.40.850.10">
    <property type="entry name" value="Kinesin motor domain"/>
    <property type="match status" value="1"/>
</dbReference>
<keyword evidence="2" id="KW-0505">Motor protein</keyword>
<feature type="compositionally biased region" description="Basic residues" evidence="4">
    <location>
        <begin position="1"/>
        <end position="10"/>
    </location>
</feature>